<evidence type="ECO:0000256" key="2">
    <source>
        <dbReference type="SAM" id="SignalP"/>
    </source>
</evidence>
<feature type="signal peptide" evidence="2">
    <location>
        <begin position="1"/>
        <end position="23"/>
    </location>
</feature>
<comment type="caution">
    <text evidence="3">The sequence shown here is derived from an EMBL/GenBank/DDBJ whole genome shotgun (WGS) entry which is preliminary data.</text>
</comment>
<evidence type="ECO:0000256" key="1">
    <source>
        <dbReference type="SAM" id="MobiDB-lite"/>
    </source>
</evidence>
<dbReference type="Proteomes" id="UP000053573">
    <property type="component" value="Unassembled WGS sequence"/>
</dbReference>
<accession>A0A0H1BQF0</accession>
<feature type="compositionally biased region" description="Low complexity" evidence="1">
    <location>
        <begin position="93"/>
        <end position="109"/>
    </location>
</feature>
<gene>
    <name evidence="3" type="ORF">EMPG_11502</name>
</gene>
<dbReference type="EMBL" id="LDEV01000255">
    <property type="protein sequence ID" value="KLJ13565.1"/>
    <property type="molecule type" value="Genomic_DNA"/>
</dbReference>
<dbReference type="OrthoDB" id="5362269at2759"/>
<keyword evidence="2" id="KW-0732">Signal</keyword>
<reference evidence="4" key="1">
    <citation type="journal article" date="2015" name="PLoS Genet.">
        <title>The dynamic genome and transcriptome of the human fungal pathogen Blastomyces and close relative Emmonsia.</title>
        <authorList>
            <person name="Munoz J.F."/>
            <person name="Gauthier G.M."/>
            <person name="Desjardins C.A."/>
            <person name="Gallo J.E."/>
            <person name="Holder J."/>
            <person name="Sullivan T.D."/>
            <person name="Marty A.J."/>
            <person name="Carmen J.C."/>
            <person name="Chen Z."/>
            <person name="Ding L."/>
            <person name="Gujja S."/>
            <person name="Magrini V."/>
            <person name="Misas E."/>
            <person name="Mitreva M."/>
            <person name="Priest M."/>
            <person name="Saif S."/>
            <person name="Whiston E.A."/>
            <person name="Young S."/>
            <person name="Zeng Q."/>
            <person name="Goldman W.E."/>
            <person name="Mardis E.R."/>
            <person name="Taylor J.W."/>
            <person name="McEwen J.G."/>
            <person name="Clay O.K."/>
            <person name="Klein B.S."/>
            <person name="Cuomo C.A."/>
        </authorList>
    </citation>
    <scope>NUCLEOTIDE SEQUENCE [LARGE SCALE GENOMIC DNA]</scope>
    <source>
        <strain evidence="4">UAMH 139</strain>
    </source>
</reference>
<organism evidence="3 4">
    <name type="scientific">Blastomyces silverae</name>
    <dbReference type="NCBI Taxonomy" id="2060906"/>
    <lineage>
        <taxon>Eukaryota</taxon>
        <taxon>Fungi</taxon>
        <taxon>Dikarya</taxon>
        <taxon>Ascomycota</taxon>
        <taxon>Pezizomycotina</taxon>
        <taxon>Eurotiomycetes</taxon>
        <taxon>Eurotiomycetidae</taxon>
        <taxon>Onygenales</taxon>
        <taxon>Ajellomycetaceae</taxon>
        <taxon>Blastomyces</taxon>
    </lineage>
</organism>
<name>A0A0H1BQF0_9EURO</name>
<proteinExistence type="predicted"/>
<feature type="compositionally biased region" description="Basic and acidic residues" evidence="1">
    <location>
        <begin position="80"/>
        <end position="89"/>
    </location>
</feature>
<feature type="chain" id="PRO_5005199493" evidence="2">
    <location>
        <begin position="24"/>
        <end position="161"/>
    </location>
</feature>
<dbReference type="AlphaFoldDB" id="A0A0H1BQF0"/>
<feature type="compositionally biased region" description="Low complexity" evidence="1">
    <location>
        <begin position="52"/>
        <end position="68"/>
    </location>
</feature>
<protein>
    <submittedName>
        <fullName evidence="3">Uncharacterized protein</fullName>
    </submittedName>
</protein>
<feature type="region of interest" description="Disordered" evidence="1">
    <location>
        <begin position="46"/>
        <end position="123"/>
    </location>
</feature>
<sequence>MKLITVALVAISLLSSPATFVLGQEDPGPSPTESVGCEPHGDHWHCDGPRLPTGATTTASATPTAADPGPSPTESVGCEPHGDHWHCDGPRLPTSATTTGTVTPTAADPGPSPTESVGCEPHGDHWHCEGPVPTTGGAMANVYKVNQCVGVVGVVVAVMMI</sequence>
<evidence type="ECO:0000313" key="4">
    <source>
        <dbReference type="Proteomes" id="UP000053573"/>
    </source>
</evidence>
<keyword evidence="4" id="KW-1185">Reference proteome</keyword>
<evidence type="ECO:0000313" key="3">
    <source>
        <dbReference type="EMBL" id="KLJ13565.1"/>
    </source>
</evidence>